<dbReference type="EMBL" id="BJXU01000072">
    <property type="protein sequence ID" value="GEN24022.1"/>
    <property type="molecule type" value="Genomic_DNA"/>
</dbReference>
<dbReference type="OrthoDB" id="9800643at2"/>
<dbReference type="InterPro" id="IPR007848">
    <property type="entry name" value="Small_mtfrase_dom"/>
</dbReference>
<comment type="function">
    <text evidence="5">Methylates the class 1 translation termination release factors RF1/PrfA and RF2/PrfB on the glutamine residue of the universally conserved GGQ motif.</text>
</comment>
<dbReference type="InterPro" id="IPR040758">
    <property type="entry name" value="PrmC_N"/>
</dbReference>
<dbReference type="FunFam" id="3.40.50.150:FF:000053">
    <property type="entry name" value="Release factor glutamine methyltransferase"/>
    <property type="match status" value="1"/>
</dbReference>
<evidence type="ECO:0000259" key="6">
    <source>
        <dbReference type="Pfam" id="PF05175"/>
    </source>
</evidence>
<dbReference type="InterPro" id="IPR029063">
    <property type="entry name" value="SAM-dependent_MTases_sf"/>
</dbReference>
<evidence type="ECO:0000313" key="9">
    <source>
        <dbReference type="EMBL" id="SHM35684.1"/>
    </source>
</evidence>
<dbReference type="PANTHER" id="PTHR18895">
    <property type="entry name" value="HEMK METHYLTRANSFERASE"/>
    <property type="match status" value="1"/>
</dbReference>
<feature type="binding site" evidence="5">
    <location>
        <begin position="184"/>
        <end position="187"/>
    </location>
    <ligand>
        <name>substrate</name>
    </ligand>
</feature>
<keyword evidence="11" id="KW-1185">Reference proteome</keyword>
<keyword evidence="3 5" id="KW-0949">S-adenosyl-L-methionine</keyword>
<feature type="binding site" evidence="5">
    <location>
        <position position="142"/>
    </location>
    <ligand>
        <name>S-adenosyl-L-methionine</name>
        <dbReference type="ChEBI" id="CHEBI:59789"/>
    </ligand>
</feature>
<protein>
    <recommendedName>
        <fullName evidence="5">Release factor glutamine methyltransferase</fullName>
        <shortName evidence="5">RF MTase</shortName>
        <ecNumber evidence="5">2.1.1.297</ecNumber>
    </recommendedName>
    <alternativeName>
        <fullName evidence="5">N5-glutamine methyltransferase PrmC</fullName>
    </alternativeName>
    <alternativeName>
        <fullName evidence="5">Protein-(glutamine-N5) MTase PrmC</fullName>
    </alternativeName>
    <alternativeName>
        <fullName evidence="5">Protein-glutamine N-methyltransferase PrmC</fullName>
    </alternativeName>
</protein>
<dbReference type="STRING" id="44933.SAMN05660971_02808"/>
<dbReference type="AlphaFoldDB" id="A0A1M7I4J3"/>
<organism evidence="9 10">
    <name type="scientific">Halomonas cupida</name>
    <dbReference type="NCBI Taxonomy" id="44933"/>
    <lineage>
        <taxon>Bacteria</taxon>
        <taxon>Pseudomonadati</taxon>
        <taxon>Pseudomonadota</taxon>
        <taxon>Gammaproteobacteria</taxon>
        <taxon>Oceanospirillales</taxon>
        <taxon>Halomonadaceae</taxon>
        <taxon>Halomonas</taxon>
    </lineage>
</organism>
<reference evidence="9 10" key="1">
    <citation type="submission" date="2016-11" db="EMBL/GenBank/DDBJ databases">
        <authorList>
            <person name="Jaros S."/>
            <person name="Januszkiewicz K."/>
            <person name="Wedrychowicz H."/>
        </authorList>
    </citation>
    <scope>NUCLEOTIDE SEQUENCE [LARGE SCALE GENOMIC DNA]</scope>
    <source>
        <strain evidence="9 10">DSM 4740</strain>
    </source>
</reference>
<dbReference type="EC" id="2.1.1.297" evidence="5"/>
<evidence type="ECO:0000256" key="4">
    <source>
        <dbReference type="ARBA" id="ARBA00048391"/>
    </source>
</evidence>
<dbReference type="Pfam" id="PF17827">
    <property type="entry name" value="PrmC_N"/>
    <property type="match status" value="1"/>
</dbReference>
<evidence type="ECO:0000256" key="3">
    <source>
        <dbReference type="ARBA" id="ARBA00022691"/>
    </source>
</evidence>
<evidence type="ECO:0000313" key="10">
    <source>
        <dbReference type="Proteomes" id="UP000184123"/>
    </source>
</evidence>
<dbReference type="RefSeq" id="WP_073435817.1">
    <property type="nucleotide sequence ID" value="NZ_BJXU01000072.1"/>
</dbReference>
<evidence type="ECO:0000313" key="8">
    <source>
        <dbReference type="EMBL" id="GEN24022.1"/>
    </source>
</evidence>
<dbReference type="InterPro" id="IPR050320">
    <property type="entry name" value="N5-glutamine_MTase"/>
</dbReference>
<accession>A0A1M7I4J3</accession>
<keyword evidence="1 5" id="KW-0489">Methyltransferase</keyword>
<dbReference type="Pfam" id="PF05175">
    <property type="entry name" value="MTS"/>
    <property type="match status" value="1"/>
</dbReference>
<feature type="binding site" evidence="5">
    <location>
        <position position="169"/>
    </location>
    <ligand>
        <name>S-adenosyl-L-methionine</name>
        <dbReference type="ChEBI" id="CHEBI:59789"/>
    </ligand>
</feature>
<evidence type="ECO:0000313" key="11">
    <source>
        <dbReference type="Proteomes" id="UP000321726"/>
    </source>
</evidence>
<evidence type="ECO:0000259" key="7">
    <source>
        <dbReference type="Pfam" id="PF17827"/>
    </source>
</evidence>
<evidence type="ECO:0000256" key="1">
    <source>
        <dbReference type="ARBA" id="ARBA00022603"/>
    </source>
</evidence>
<dbReference type="InterPro" id="IPR002052">
    <property type="entry name" value="DNA_methylase_N6_adenine_CS"/>
</dbReference>
<dbReference type="GO" id="GO:0032259">
    <property type="term" value="P:methylation"/>
    <property type="evidence" value="ECO:0007669"/>
    <property type="project" value="UniProtKB-KW"/>
</dbReference>
<keyword evidence="2 5" id="KW-0808">Transferase</keyword>
<dbReference type="InterPro" id="IPR004556">
    <property type="entry name" value="HemK-like"/>
</dbReference>
<dbReference type="GO" id="GO:0003676">
    <property type="term" value="F:nucleic acid binding"/>
    <property type="evidence" value="ECO:0007669"/>
    <property type="project" value="InterPro"/>
</dbReference>
<feature type="domain" description="Release factor glutamine methyltransferase N-terminal" evidence="7">
    <location>
        <begin position="6"/>
        <end position="75"/>
    </location>
</feature>
<dbReference type="SUPFAM" id="SSF53335">
    <property type="entry name" value="S-adenosyl-L-methionine-dependent methyltransferases"/>
    <property type="match status" value="1"/>
</dbReference>
<dbReference type="NCBIfam" id="TIGR00536">
    <property type="entry name" value="hemK_fam"/>
    <property type="match status" value="1"/>
</dbReference>
<dbReference type="PANTHER" id="PTHR18895:SF74">
    <property type="entry name" value="MTRF1L RELEASE FACTOR GLUTAMINE METHYLTRANSFERASE"/>
    <property type="match status" value="1"/>
</dbReference>
<dbReference type="HAMAP" id="MF_02126">
    <property type="entry name" value="RF_methyltr_PrmC"/>
    <property type="match status" value="1"/>
</dbReference>
<dbReference type="Gene3D" id="1.10.8.10">
    <property type="entry name" value="DNA helicase RuvA subunit, C-terminal domain"/>
    <property type="match status" value="1"/>
</dbReference>
<reference evidence="8 11" key="2">
    <citation type="submission" date="2019-07" db="EMBL/GenBank/DDBJ databases">
        <title>Whole genome shotgun sequence of Halomonas cupida NBRC 102219.</title>
        <authorList>
            <person name="Hosoyama A."/>
            <person name="Uohara A."/>
            <person name="Ohji S."/>
            <person name="Ichikawa N."/>
        </authorList>
    </citation>
    <scope>NUCLEOTIDE SEQUENCE [LARGE SCALE GENOMIC DNA]</scope>
    <source>
        <strain evidence="8 11">NBRC 102219</strain>
    </source>
</reference>
<dbReference type="InterPro" id="IPR019874">
    <property type="entry name" value="RF_methyltr_PrmC"/>
</dbReference>
<dbReference type="PROSITE" id="PS00092">
    <property type="entry name" value="N6_MTASE"/>
    <property type="match status" value="1"/>
</dbReference>
<dbReference type="EMBL" id="FRCA01000007">
    <property type="protein sequence ID" value="SHM35684.1"/>
    <property type="molecule type" value="Genomic_DNA"/>
</dbReference>
<dbReference type="Proteomes" id="UP000321726">
    <property type="component" value="Unassembled WGS sequence"/>
</dbReference>
<evidence type="ECO:0000256" key="5">
    <source>
        <dbReference type="HAMAP-Rule" id="MF_02126"/>
    </source>
</evidence>
<proteinExistence type="inferred from homology"/>
<dbReference type="Gene3D" id="3.40.50.150">
    <property type="entry name" value="Vaccinia Virus protein VP39"/>
    <property type="match status" value="1"/>
</dbReference>
<feature type="binding site" evidence="5">
    <location>
        <begin position="119"/>
        <end position="123"/>
    </location>
    <ligand>
        <name>S-adenosyl-L-methionine</name>
        <dbReference type="ChEBI" id="CHEBI:59789"/>
    </ligand>
</feature>
<dbReference type="CDD" id="cd02440">
    <property type="entry name" value="AdoMet_MTases"/>
    <property type="match status" value="1"/>
</dbReference>
<feature type="domain" description="Methyltransferase small" evidence="6">
    <location>
        <begin position="108"/>
        <end position="195"/>
    </location>
</feature>
<dbReference type="GO" id="GO:0102559">
    <property type="term" value="F:peptide chain release factor N(5)-glutamine methyltransferase activity"/>
    <property type="evidence" value="ECO:0007669"/>
    <property type="project" value="UniProtKB-EC"/>
</dbReference>
<gene>
    <name evidence="5 8" type="primary">prmC</name>
    <name evidence="8" type="ORF">HCU01_19710</name>
    <name evidence="9" type="ORF">SAMN05660971_02808</name>
</gene>
<sequence length="280" mass="30847">MRIDILLARMASRLQEAGSPSPRVDAEALAMHVLGVDRAWLYTWGDRHWAVWQRARFEALVAARCQGQPIAYLTGEREFWGLALATSSCTLIPRPDTETLVEAALARASSVQGDLLDLGTGTGAIALAFASERPEWQVTGVDIAAEAVELATRNAQRHGLHAQFLVSDWFTALSGQRFDLIVSNPPYIDGEDPHLRLGDVRFEPRRALVAADKGLNDIRRIVDQARRHLREGGWLLVEHGYRQAEAVRSILEQHGYHQVTSIADLGGNDRVSLGCSGDVV</sequence>
<feature type="binding site" evidence="5">
    <location>
        <position position="184"/>
    </location>
    <ligand>
        <name>S-adenosyl-L-methionine</name>
        <dbReference type="ChEBI" id="CHEBI:59789"/>
    </ligand>
</feature>
<name>A0A1M7I4J3_9GAMM</name>
<comment type="similarity">
    <text evidence="5">Belongs to the protein N5-glutamine methyltransferase family. PrmC subfamily.</text>
</comment>
<evidence type="ECO:0000256" key="2">
    <source>
        <dbReference type="ARBA" id="ARBA00022679"/>
    </source>
</evidence>
<comment type="catalytic activity">
    <reaction evidence="4 5">
        <text>L-glutaminyl-[peptide chain release factor] + S-adenosyl-L-methionine = N(5)-methyl-L-glutaminyl-[peptide chain release factor] + S-adenosyl-L-homocysteine + H(+)</text>
        <dbReference type="Rhea" id="RHEA:42896"/>
        <dbReference type="Rhea" id="RHEA-COMP:10271"/>
        <dbReference type="Rhea" id="RHEA-COMP:10272"/>
        <dbReference type="ChEBI" id="CHEBI:15378"/>
        <dbReference type="ChEBI" id="CHEBI:30011"/>
        <dbReference type="ChEBI" id="CHEBI:57856"/>
        <dbReference type="ChEBI" id="CHEBI:59789"/>
        <dbReference type="ChEBI" id="CHEBI:61891"/>
        <dbReference type="EC" id="2.1.1.297"/>
    </reaction>
</comment>
<dbReference type="Proteomes" id="UP000184123">
    <property type="component" value="Unassembled WGS sequence"/>
</dbReference>
<dbReference type="NCBIfam" id="TIGR03534">
    <property type="entry name" value="RF_mod_PrmC"/>
    <property type="match status" value="1"/>
</dbReference>